<sequence>MTAGARGKAGRARSGEAASVRTLERGLSVLAALAEAREAPLGVLARRVGLPASTTYRLLETLRQQDFAEWDEASGLFRVGRRAAQVGSAYSAQGALLGAAREPMHALVDELNESANLAALRGSQAVYIAQVEGRQLVRMFTQLGASAPLHCSGVGKVLMAWQDEATVRGALGEGPYPAFTPHSITQPAAYRAELARVRQQGYAHDDQERELGVRCVAAPIRDALGTVVAALSVSAPTSRLTRTDIPRVLAHVQRAAGEISARLGWTE</sequence>
<dbReference type="Gene3D" id="3.30.450.40">
    <property type="match status" value="1"/>
</dbReference>
<dbReference type="Proteomes" id="UP000236379">
    <property type="component" value="Unassembled WGS sequence"/>
</dbReference>
<evidence type="ECO:0000259" key="4">
    <source>
        <dbReference type="PROSITE" id="PS51077"/>
    </source>
</evidence>
<protein>
    <submittedName>
        <fullName evidence="6">IclR family transcriptional regulator</fullName>
    </submittedName>
</protein>
<dbReference type="RefSeq" id="WP_103312325.1">
    <property type="nucleotide sequence ID" value="NZ_PPPD01000001.1"/>
</dbReference>
<dbReference type="PROSITE" id="PS51078">
    <property type="entry name" value="ICLR_ED"/>
    <property type="match status" value="1"/>
</dbReference>
<evidence type="ECO:0000259" key="5">
    <source>
        <dbReference type="PROSITE" id="PS51078"/>
    </source>
</evidence>
<dbReference type="Gene3D" id="1.10.10.10">
    <property type="entry name" value="Winged helix-like DNA-binding domain superfamily/Winged helix DNA-binding domain"/>
    <property type="match status" value="1"/>
</dbReference>
<keyword evidence="2" id="KW-0238">DNA-binding</keyword>
<evidence type="ECO:0000256" key="3">
    <source>
        <dbReference type="ARBA" id="ARBA00023163"/>
    </source>
</evidence>
<dbReference type="PROSITE" id="PS51077">
    <property type="entry name" value="HTH_ICLR"/>
    <property type="match status" value="1"/>
</dbReference>
<dbReference type="InterPro" id="IPR036390">
    <property type="entry name" value="WH_DNA-bd_sf"/>
</dbReference>
<feature type="domain" description="IclR-ED" evidence="5">
    <location>
        <begin position="82"/>
        <end position="265"/>
    </location>
</feature>
<dbReference type="Pfam" id="PF09339">
    <property type="entry name" value="HTH_IclR"/>
    <property type="match status" value="1"/>
</dbReference>
<dbReference type="GO" id="GO:0045892">
    <property type="term" value="P:negative regulation of DNA-templated transcription"/>
    <property type="evidence" value="ECO:0007669"/>
    <property type="project" value="TreeGrafter"/>
</dbReference>
<keyword evidence="1" id="KW-0805">Transcription regulation</keyword>
<dbReference type="GO" id="GO:0003700">
    <property type="term" value="F:DNA-binding transcription factor activity"/>
    <property type="evidence" value="ECO:0007669"/>
    <property type="project" value="TreeGrafter"/>
</dbReference>
<dbReference type="SMART" id="SM00346">
    <property type="entry name" value="HTH_ICLR"/>
    <property type="match status" value="1"/>
</dbReference>
<dbReference type="AlphaFoldDB" id="A0A2K3UZA9"/>
<comment type="caution">
    <text evidence="6">The sequence shown here is derived from an EMBL/GenBank/DDBJ whole genome shotgun (WGS) entry which is preliminary data.</text>
</comment>
<dbReference type="SUPFAM" id="SSF46785">
    <property type="entry name" value="Winged helix' DNA-binding domain"/>
    <property type="match status" value="1"/>
</dbReference>
<dbReference type="GO" id="GO:0003677">
    <property type="term" value="F:DNA binding"/>
    <property type="evidence" value="ECO:0007669"/>
    <property type="project" value="UniProtKB-KW"/>
</dbReference>
<dbReference type="InterPro" id="IPR029016">
    <property type="entry name" value="GAF-like_dom_sf"/>
</dbReference>
<dbReference type="InterPro" id="IPR050707">
    <property type="entry name" value="HTH_MetabolicPath_Reg"/>
</dbReference>
<keyword evidence="3" id="KW-0804">Transcription</keyword>
<dbReference type="PANTHER" id="PTHR30136">
    <property type="entry name" value="HELIX-TURN-HELIX TRANSCRIPTIONAL REGULATOR, ICLR FAMILY"/>
    <property type="match status" value="1"/>
</dbReference>
<organism evidence="6 7">
    <name type="scientific">Deinococcus koreensis</name>
    <dbReference type="NCBI Taxonomy" id="2054903"/>
    <lineage>
        <taxon>Bacteria</taxon>
        <taxon>Thermotogati</taxon>
        <taxon>Deinococcota</taxon>
        <taxon>Deinococci</taxon>
        <taxon>Deinococcales</taxon>
        <taxon>Deinococcaceae</taxon>
        <taxon>Deinococcus</taxon>
    </lineage>
</organism>
<feature type="domain" description="HTH iclR-type" evidence="4">
    <location>
        <begin position="20"/>
        <end position="81"/>
    </location>
</feature>
<keyword evidence="7" id="KW-1185">Reference proteome</keyword>
<name>A0A2K3UZA9_9DEIO</name>
<evidence type="ECO:0000256" key="2">
    <source>
        <dbReference type="ARBA" id="ARBA00023125"/>
    </source>
</evidence>
<reference evidence="6 7" key="1">
    <citation type="submission" date="2018-01" db="EMBL/GenBank/DDBJ databases">
        <title>Deinococcus koreensis sp. nov., a radiation-resistant bacterium isolated from river water.</title>
        <authorList>
            <person name="Choi A."/>
        </authorList>
    </citation>
    <scope>NUCLEOTIDE SEQUENCE [LARGE SCALE GENOMIC DNA]</scope>
    <source>
        <strain evidence="6 7">SJW1-2</strain>
    </source>
</reference>
<dbReference type="InterPro" id="IPR014757">
    <property type="entry name" value="Tscrpt_reg_IclR_C"/>
</dbReference>
<dbReference type="OrthoDB" id="9791752at2"/>
<dbReference type="SUPFAM" id="SSF55781">
    <property type="entry name" value="GAF domain-like"/>
    <property type="match status" value="1"/>
</dbReference>
<dbReference type="InterPro" id="IPR005471">
    <property type="entry name" value="Tscrpt_reg_IclR_N"/>
</dbReference>
<dbReference type="EMBL" id="PPPD01000001">
    <property type="protein sequence ID" value="PNY81886.1"/>
    <property type="molecule type" value="Genomic_DNA"/>
</dbReference>
<evidence type="ECO:0000313" key="7">
    <source>
        <dbReference type="Proteomes" id="UP000236379"/>
    </source>
</evidence>
<dbReference type="Pfam" id="PF01614">
    <property type="entry name" value="IclR_C"/>
    <property type="match status" value="1"/>
</dbReference>
<evidence type="ECO:0000313" key="6">
    <source>
        <dbReference type="EMBL" id="PNY81886.1"/>
    </source>
</evidence>
<evidence type="ECO:0000256" key="1">
    <source>
        <dbReference type="ARBA" id="ARBA00023015"/>
    </source>
</evidence>
<accession>A0A2K3UZA9</accession>
<dbReference type="InterPro" id="IPR036388">
    <property type="entry name" value="WH-like_DNA-bd_sf"/>
</dbReference>
<proteinExistence type="predicted"/>
<gene>
    <name evidence="6" type="ORF">CVO96_11330</name>
</gene>
<dbReference type="PANTHER" id="PTHR30136:SF24">
    <property type="entry name" value="HTH-TYPE TRANSCRIPTIONAL REPRESSOR ALLR"/>
    <property type="match status" value="1"/>
</dbReference>